<evidence type="ECO:0000256" key="13">
    <source>
        <dbReference type="ARBA" id="ARBA00032717"/>
    </source>
</evidence>
<name>A0A1I2XD89_9HYPH</name>
<dbReference type="PROSITE" id="PS50253">
    <property type="entry name" value="COX3"/>
    <property type="match status" value="1"/>
</dbReference>
<dbReference type="InterPro" id="IPR024791">
    <property type="entry name" value="Cyt_c/ubiquinol_Oxase_su3"/>
</dbReference>
<dbReference type="GO" id="GO:0019646">
    <property type="term" value="P:aerobic electron transport chain"/>
    <property type="evidence" value="ECO:0007669"/>
    <property type="project" value="InterPro"/>
</dbReference>
<evidence type="ECO:0000256" key="3">
    <source>
        <dbReference type="ARBA" id="ARBA00011700"/>
    </source>
</evidence>
<protein>
    <recommendedName>
        <fullName evidence="4">Cytochrome bo(3) ubiquinol oxidase subunit 3</fullName>
    </recommendedName>
    <alternativeName>
        <fullName evidence="12">Cytochrome o ubiquinol oxidase subunit 3</fullName>
    </alternativeName>
    <alternativeName>
        <fullName evidence="10">Oxidase bo(3) subunit 3</fullName>
    </alternativeName>
    <alternativeName>
        <fullName evidence="13">Ubiquinol oxidase polypeptide III</fullName>
    </alternativeName>
    <alternativeName>
        <fullName evidence="11">Ubiquinol oxidase subunit 3</fullName>
    </alternativeName>
</protein>
<keyword evidence="5" id="KW-1003">Cell membrane</keyword>
<feature type="transmembrane region" description="Helical" evidence="15">
    <location>
        <begin position="101"/>
        <end position="118"/>
    </location>
</feature>
<dbReference type="InterPro" id="IPR013833">
    <property type="entry name" value="Cyt_c_oxidase_su3_a-hlx"/>
</dbReference>
<comment type="similarity">
    <text evidence="2 14">Belongs to the cytochrome c oxidase subunit 3 family.</text>
</comment>
<dbReference type="STRING" id="582675.SAMN05192565_13617"/>
<dbReference type="OrthoDB" id="9810850at2"/>
<evidence type="ECO:0000256" key="7">
    <source>
        <dbReference type="ARBA" id="ARBA00022989"/>
    </source>
</evidence>
<evidence type="ECO:0000256" key="14">
    <source>
        <dbReference type="RuleBase" id="RU003376"/>
    </source>
</evidence>
<keyword evidence="8 15" id="KW-0472">Membrane</keyword>
<evidence type="ECO:0000256" key="15">
    <source>
        <dbReference type="SAM" id="Phobius"/>
    </source>
</evidence>
<evidence type="ECO:0000256" key="12">
    <source>
        <dbReference type="ARBA" id="ARBA00032189"/>
    </source>
</evidence>
<evidence type="ECO:0000256" key="11">
    <source>
        <dbReference type="ARBA" id="ARBA00031884"/>
    </source>
</evidence>
<evidence type="ECO:0000256" key="9">
    <source>
        <dbReference type="ARBA" id="ARBA00025694"/>
    </source>
</evidence>
<evidence type="ECO:0000256" key="8">
    <source>
        <dbReference type="ARBA" id="ARBA00023136"/>
    </source>
</evidence>
<dbReference type="GO" id="GO:0004129">
    <property type="term" value="F:cytochrome-c oxidase activity"/>
    <property type="evidence" value="ECO:0007669"/>
    <property type="project" value="InterPro"/>
</dbReference>
<keyword evidence="6 14" id="KW-0812">Transmembrane</keyword>
<comment type="subcellular location">
    <subcellularLocation>
        <location evidence="1 14">Cell membrane</location>
        <topology evidence="1 14">Multi-pass membrane protein</topology>
    </subcellularLocation>
</comment>
<evidence type="ECO:0000256" key="5">
    <source>
        <dbReference type="ARBA" id="ARBA00022475"/>
    </source>
</evidence>
<dbReference type="GO" id="GO:0005886">
    <property type="term" value="C:plasma membrane"/>
    <property type="evidence" value="ECO:0007669"/>
    <property type="project" value="UniProtKB-SubCell"/>
</dbReference>
<dbReference type="Proteomes" id="UP000199229">
    <property type="component" value="Unassembled WGS sequence"/>
</dbReference>
<dbReference type="FunFam" id="1.20.120.80:FF:000001">
    <property type="entry name" value="Cytochrome (Ubi)quinol oxidase subunit III"/>
    <property type="match status" value="1"/>
</dbReference>
<evidence type="ECO:0000313" key="17">
    <source>
        <dbReference type="EMBL" id="SFH10656.1"/>
    </source>
</evidence>
<sequence length="208" mass="22687">MSAAEGAHPGLNLTHPHAKAQEETETALFGFWVFLMSDAVIFALLFATYGVMLHATVGGPTPADVYEIGPALLETAILLTSSFTFGLASVAMKHDAPRRRLLGWMAVTLVLGLAFLALEVRDFLTMVAQGATPMRSGYLSSFFALVPLHGLHVAAGCLWLVVMMVQVVVFGLDARVRINTLRLGLFWHFLDIVWIGLFSVVYLQGLIR</sequence>
<feature type="transmembrane region" description="Helical" evidence="15">
    <location>
        <begin position="71"/>
        <end position="89"/>
    </location>
</feature>
<evidence type="ECO:0000313" key="18">
    <source>
        <dbReference type="Proteomes" id="UP000199229"/>
    </source>
</evidence>
<dbReference type="InterPro" id="IPR000298">
    <property type="entry name" value="Cyt_c_oxidase-like_su3"/>
</dbReference>
<evidence type="ECO:0000256" key="10">
    <source>
        <dbReference type="ARBA" id="ARBA00030072"/>
    </source>
</evidence>
<accession>A0A1I2XD89</accession>
<feature type="domain" description="Heme-copper oxidase subunit III family profile" evidence="16">
    <location>
        <begin position="29"/>
        <end position="206"/>
    </location>
</feature>
<gene>
    <name evidence="17" type="ORF">SAMN05192565_13617</name>
</gene>
<dbReference type="PANTHER" id="PTHR11403">
    <property type="entry name" value="CYTOCHROME C OXIDASE SUBUNIT III"/>
    <property type="match status" value="1"/>
</dbReference>
<reference evidence="18" key="1">
    <citation type="submission" date="2016-10" db="EMBL/GenBank/DDBJ databases">
        <authorList>
            <person name="Varghese N."/>
            <person name="Submissions S."/>
        </authorList>
    </citation>
    <scope>NUCLEOTIDE SEQUENCE [LARGE SCALE GENOMIC DNA]</scope>
    <source>
        <strain evidence="18">Gh-105</strain>
    </source>
</reference>
<keyword evidence="7 15" id="KW-1133">Transmembrane helix</keyword>
<dbReference type="RefSeq" id="WP_091975196.1">
    <property type="nucleotide sequence ID" value="NZ_FOPM01000036.1"/>
</dbReference>
<proteinExistence type="inferred from homology"/>
<evidence type="ECO:0000256" key="1">
    <source>
        <dbReference type="ARBA" id="ARBA00004651"/>
    </source>
</evidence>
<comment type="function">
    <text evidence="9">Cytochrome bo(3) ubiquinol terminal oxidase is the component of the aerobic respiratory chain of E.coli that predominates when cells are grown at high aeration. Has proton pump activity across the membrane in addition to electron transfer, pumping 2 protons/electron.</text>
</comment>
<evidence type="ECO:0000256" key="4">
    <source>
        <dbReference type="ARBA" id="ARBA00014687"/>
    </source>
</evidence>
<dbReference type="AlphaFoldDB" id="A0A1I2XD89"/>
<dbReference type="SUPFAM" id="SSF81452">
    <property type="entry name" value="Cytochrome c oxidase subunit III-like"/>
    <property type="match status" value="1"/>
</dbReference>
<evidence type="ECO:0000259" key="16">
    <source>
        <dbReference type="PROSITE" id="PS50253"/>
    </source>
</evidence>
<dbReference type="Pfam" id="PF00510">
    <property type="entry name" value="COX3"/>
    <property type="match status" value="1"/>
</dbReference>
<evidence type="ECO:0000256" key="6">
    <source>
        <dbReference type="ARBA" id="ARBA00022692"/>
    </source>
</evidence>
<evidence type="ECO:0000256" key="2">
    <source>
        <dbReference type="ARBA" id="ARBA00010581"/>
    </source>
</evidence>
<keyword evidence="18" id="KW-1185">Reference proteome</keyword>
<dbReference type="PANTHER" id="PTHR11403:SF2">
    <property type="entry name" value="CYTOCHROME BO(3) UBIQUINOL OXIDASE SUBUNIT 3"/>
    <property type="match status" value="1"/>
</dbReference>
<dbReference type="InterPro" id="IPR035973">
    <property type="entry name" value="Cyt_c_oxidase_su3-like_sf"/>
</dbReference>
<feature type="transmembrane region" description="Helical" evidence="15">
    <location>
        <begin position="183"/>
        <end position="203"/>
    </location>
</feature>
<organism evidence="17 18">
    <name type="scientific">Methylobacterium gossipiicola</name>
    <dbReference type="NCBI Taxonomy" id="582675"/>
    <lineage>
        <taxon>Bacteria</taxon>
        <taxon>Pseudomonadati</taxon>
        <taxon>Pseudomonadota</taxon>
        <taxon>Alphaproteobacteria</taxon>
        <taxon>Hyphomicrobiales</taxon>
        <taxon>Methylobacteriaceae</taxon>
        <taxon>Methylobacterium</taxon>
    </lineage>
</organism>
<dbReference type="EMBL" id="FOPM01000036">
    <property type="protein sequence ID" value="SFH10656.1"/>
    <property type="molecule type" value="Genomic_DNA"/>
</dbReference>
<dbReference type="Gene3D" id="1.20.120.80">
    <property type="entry name" value="Cytochrome c oxidase, subunit III, four-helix bundle"/>
    <property type="match status" value="1"/>
</dbReference>
<comment type="subunit">
    <text evidence="3">Heterooctamer of two A chains, two B chains, two C chains and two D chains.</text>
</comment>
<feature type="transmembrane region" description="Helical" evidence="15">
    <location>
        <begin position="138"/>
        <end position="171"/>
    </location>
</feature>
<feature type="transmembrane region" description="Helical" evidence="15">
    <location>
        <begin position="29"/>
        <end position="51"/>
    </location>
</feature>